<name>A0ABR8FNQ3_9NOST</name>
<organism evidence="1 2">
    <name type="scientific">Anabaena lutea FACHB-196</name>
    <dbReference type="NCBI Taxonomy" id="2692881"/>
    <lineage>
        <taxon>Bacteria</taxon>
        <taxon>Bacillati</taxon>
        <taxon>Cyanobacteriota</taxon>
        <taxon>Cyanophyceae</taxon>
        <taxon>Nostocales</taxon>
        <taxon>Nostocaceae</taxon>
        <taxon>Anabaena</taxon>
    </lineage>
</organism>
<evidence type="ECO:0008006" key="3">
    <source>
        <dbReference type="Google" id="ProtNLM"/>
    </source>
</evidence>
<dbReference type="Proteomes" id="UP000640531">
    <property type="component" value="Unassembled WGS sequence"/>
</dbReference>
<comment type="caution">
    <text evidence="1">The sequence shown here is derived from an EMBL/GenBank/DDBJ whole genome shotgun (WGS) entry which is preliminary data.</text>
</comment>
<gene>
    <name evidence="1" type="ORF">H6G59_26660</name>
</gene>
<dbReference type="InterPro" id="IPR039060">
    <property type="entry name" value="Antitox_HigA"/>
</dbReference>
<dbReference type="PANTHER" id="PTHR40455:SF1">
    <property type="entry name" value="ANTITOXIN HIGA"/>
    <property type="match status" value="1"/>
</dbReference>
<dbReference type="PANTHER" id="PTHR40455">
    <property type="entry name" value="ANTITOXIN HIGA"/>
    <property type="match status" value="1"/>
</dbReference>
<reference evidence="1 2" key="1">
    <citation type="journal article" date="2020" name="ISME J.">
        <title>Comparative genomics reveals insights into cyanobacterial evolution and habitat adaptation.</title>
        <authorList>
            <person name="Chen M.Y."/>
            <person name="Teng W.K."/>
            <person name="Zhao L."/>
            <person name="Hu C.X."/>
            <person name="Zhou Y.K."/>
            <person name="Han B.P."/>
            <person name="Song L.R."/>
            <person name="Shu W.S."/>
        </authorList>
    </citation>
    <scope>NUCLEOTIDE SEQUENCE [LARGE SCALE GENOMIC DNA]</scope>
    <source>
        <strain evidence="1 2">FACHB-196</strain>
    </source>
</reference>
<sequence>MTLTFNPERYKELLTAYLPKLIKTEAENEQALAIVEDLMHRERTPEENELYQLLITLIEKFEQEYYQINQQNNPQSMLLFLLEESDESKADLQAVLGSEILVDDILNGNSKINPKLAQKLGDFFHVEASLFVNPLVTAESETL</sequence>
<proteinExistence type="predicted"/>
<keyword evidence="2" id="KW-1185">Reference proteome</keyword>
<dbReference type="RefSeq" id="WP_190721089.1">
    <property type="nucleotide sequence ID" value="NZ_JACJST010000054.1"/>
</dbReference>
<accession>A0ABR8FNQ3</accession>
<evidence type="ECO:0000313" key="1">
    <source>
        <dbReference type="EMBL" id="MBD2571395.1"/>
    </source>
</evidence>
<dbReference type="EMBL" id="JACJST010000054">
    <property type="protein sequence ID" value="MBD2571395.1"/>
    <property type="molecule type" value="Genomic_DNA"/>
</dbReference>
<protein>
    <recommendedName>
        <fullName evidence="3">Transcriptional regulator</fullName>
    </recommendedName>
</protein>
<evidence type="ECO:0000313" key="2">
    <source>
        <dbReference type="Proteomes" id="UP000640531"/>
    </source>
</evidence>